<dbReference type="PANTHER" id="PTHR31355">
    <property type="entry name" value="MICROTUBULE-ASSOCIATED PROTEIN TORTIFOLIA1"/>
    <property type="match status" value="1"/>
</dbReference>
<dbReference type="GO" id="GO:0008017">
    <property type="term" value="F:microtubule binding"/>
    <property type="evidence" value="ECO:0007669"/>
    <property type="project" value="InterPro"/>
</dbReference>
<feature type="region of interest" description="Disordered" evidence="1">
    <location>
        <begin position="332"/>
        <end position="367"/>
    </location>
</feature>
<dbReference type="GO" id="GO:0005874">
    <property type="term" value="C:microtubule"/>
    <property type="evidence" value="ECO:0007669"/>
    <property type="project" value="InterPro"/>
</dbReference>
<accession>A0AAX6EJ97</accession>
<feature type="compositionally biased region" description="Polar residues" evidence="1">
    <location>
        <begin position="332"/>
        <end position="351"/>
    </location>
</feature>
<feature type="compositionally biased region" description="Polar residues" evidence="1">
    <location>
        <begin position="661"/>
        <end position="672"/>
    </location>
</feature>
<dbReference type="Proteomes" id="UP001140949">
    <property type="component" value="Unassembled WGS sequence"/>
</dbReference>
<dbReference type="SUPFAM" id="SSF48371">
    <property type="entry name" value="ARM repeat"/>
    <property type="match status" value="1"/>
</dbReference>
<feature type="domain" description="TORTIFOLIA1/TORL1-2 C-terminal" evidence="2">
    <location>
        <begin position="736"/>
        <end position="814"/>
    </location>
</feature>
<feature type="region of interest" description="Disordered" evidence="1">
    <location>
        <begin position="608"/>
        <end position="645"/>
    </location>
</feature>
<evidence type="ECO:0000256" key="1">
    <source>
        <dbReference type="SAM" id="MobiDB-lite"/>
    </source>
</evidence>
<comment type="caution">
    <text evidence="4">The sequence shown here is derived from an EMBL/GenBank/DDBJ whole genome shotgun (WGS) entry which is preliminary data.</text>
</comment>
<keyword evidence="5" id="KW-1185">Reference proteome</keyword>
<protein>
    <submittedName>
        <fullName evidence="4">TORTIFOLIA1-like protein 2 isoform X1</fullName>
    </submittedName>
</protein>
<dbReference type="PANTHER" id="PTHR31355:SF22">
    <property type="entry name" value="TORTIFOLIA1-LIKE PROTEIN 2"/>
    <property type="match status" value="1"/>
</dbReference>
<dbReference type="InterPro" id="IPR016024">
    <property type="entry name" value="ARM-type_fold"/>
</dbReference>
<evidence type="ECO:0000259" key="3">
    <source>
        <dbReference type="Pfam" id="PF24714"/>
    </source>
</evidence>
<dbReference type="AlphaFoldDB" id="A0AAX6EJ97"/>
<feature type="compositionally biased region" description="Low complexity" evidence="1">
    <location>
        <begin position="616"/>
        <end position="637"/>
    </location>
</feature>
<evidence type="ECO:0000259" key="2">
    <source>
        <dbReference type="Pfam" id="PF24713"/>
    </source>
</evidence>
<evidence type="ECO:0000313" key="4">
    <source>
        <dbReference type="EMBL" id="KAJ6804028.1"/>
    </source>
</evidence>
<dbReference type="Pfam" id="PF24713">
    <property type="entry name" value="TOR1L1_C"/>
    <property type="match status" value="1"/>
</dbReference>
<dbReference type="InterPro" id="IPR011989">
    <property type="entry name" value="ARM-like"/>
</dbReference>
<reference evidence="4" key="2">
    <citation type="submission" date="2023-04" db="EMBL/GenBank/DDBJ databases">
        <authorList>
            <person name="Bruccoleri R.E."/>
            <person name="Oakeley E.J."/>
            <person name="Faust A.-M."/>
            <person name="Dessus-Babus S."/>
            <person name="Altorfer M."/>
            <person name="Burckhardt D."/>
            <person name="Oertli M."/>
            <person name="Naumann U."/>
            <person name="Petersen F."/>
            <person name="Wong J."/>
        </authorList>
    </citation>
    <scope>NUCLEOTIDE SEQUENCE</scope>
    <source>
        <strain evidence="4">GSM-AAB239-AS_SAM_17_03QT</strain>
        <tissue evidence="4">Leaf</tissue>
    </source>
</reference>
<feature type="compositionally biased region" description="Polar residues" evidence="1">
    <location>
        <begin position="682"/>
        <end position="707"/>
    </location>
</feature>
<gene>
    <name evidence="4" type="ORF">M6B38_186175</name>
</gene>
<dbReference type="InterPro" id="IPR033337">
    <property type="entry name" value="TORTIFOLIA1/SINE1-2"/>
</dbReference>
<evidence type="ECO:0000313" key="5">
    <source>
        <dbReference type="Proteomes" id="UP001140949"/>
    </source>
</evidence>
<organism evidence="4 5">
    <name type="scientific">Iris pallida</name>
    <name type="common">Sweet iris</name>
    <dbReference type="NCBI Taxonomy" id="29817"/>
    <lineage>
        <taxon>Eukaryota</taxon>
        <taxon>Viridiplantae</taxon>
        <taxon>Streptophyta</taxon>
        <taxon>Embryophyta</taxon>
        <taxon>Tracheophyta</taxon>
        <taxon>Spermatophyta</taxon>
        <taxon>Magnoliopsida</taxon>
        <taxon>Liliopsida</taxon>
        <taxon>Asparagales</taxon>
        <taxon>Iridaceae</taxon>
        <taxon>Iridoideae</taxon>
        <taxon>Irideae</taxon>
        <taxon>Iris</taxon>
    </lineage>
</organism>
<dbReference type="InterPro" id="IPR057599">
    <property type="entry name" value="TORTIFOLIA1/TORL1-2_C"/>
</dbReference>
<proteinExistence type="predicted"/>
<name>A0AAX6EJ97_IRIPA</name>
<feature type="domain" description="TORTIFOLIA1/SINE1-2 N-terminal" evidence="3">
    <location>
        <begin position="19"/>
        <end position="331"/>
    </location>
</feature>
<dbReference type="EMBL" id="JANAVB010036020">
    <property type="protein sequence ID" value="KAJ6804028.1"/>
    <property type="molecule type" value="Genomic_DNA"/>
</dbReference>
<dbReference type="InterPro" id="IPR057600">
    <property type="entry name" value="TORTIFOLIA1/SINE1-2_N"/>
</dbReference>
<feature type="region of interest" description="Disordered" evidence="1">
    <location>
        <begin position="660"/>
        <end position="713"/>
    </location>
</feature>
<dbReference type="Gene3D" id="1.25.10.10">
    <property type="entry name" value="Leucine-rich Repeat Variant"/>
    <property type="match status" value="2"/>
</dbReference>
<reference evidence="4" key="1">
    <citation type="journal article" date="2023" name="GigaByte">
        <title>Genome assembly of the bearded iris, Iris pallida Lam.</title>
        <authorList>
            <person name="Bruccoleri R.E."/>
            <person name="Oakeley E.J."/>
            <person name="Faust A.M.E."/>
            <person name="Altorfer M."/>
            <person name="Dessus-Babus S."/>
            <person name="Burckhardt D."/>
            <person name="Oertli M."/>
            <person name="Naumann U."/>
            <person name="Petersen F."/>
            <person name="Wong J."/>
        </authorList>
    </citation>
    <scope>NUCLEOTIDE SEQUENCE</scope>
    <source>
        <strain evidence="4">GSM-AAB239-AS_SAM_17_03QT</strain>
    </source>
</reference>
<dbReference type="Pfam" id="PF24714">
    <property type="entry name" value="TOR1L1_N"/>
    <property type="match status" value="1"/>
</dbReference>
<sequence length="819" mass="90384">MMMMKKGQGQGQGQGQGAFELKQRVVVSLKKVGDRDTQQMGSQELERIAETLSPDGIAPFLSCIITDSDADKPPLRRECVRLIALLARSHHHDSSSSSSRLRLLAPHLPKMVSSVLRRLKDPDSLVRDACVETCGVLAKCYCTLTFFHRSSSSSSPLVDTMVRPLFQSLGEQNRYVQAGSALCLARVIDCSSSAERRPAAPLSPLLLPQMLPRLLKLLKNPHFMAKPDLIFLITTILQHQLQLPQTTGGGEEDALSAALHAILEALKSSDWTTRKAASVALAALPVNNNNAAGPLLGSFKTACITHLETCRFDKVKPVRDAIMHALQSWKSLPVTTDSPQPSETGSSTKENMTGVYHDSSSASDGRWTDASFMKTGPISALSVNSTSVSKRRDPLAVSKLCPNYVPTCQEPNPNIWHTEISLPKTRTTPLVDIRLKESDGQSCTKEAFARTEDAKGDKNVKYVYDPIDDESDCSSVSDIVSEIFETKCVAHDCLDEGDSANLIGNSHRSITEEDVSEGPRPRVLDRKSLDSTVTALTSHDMHRCCLHASNELAFIKKQLLEIETKQSNLLDLLQVFMNNSVDNVSTLHFKFHNLEHAVDRIAHDISHSGSYPSRASSNNLKKNNCSSRLSTSTPRPSVESNCGQPSLLSLSNKEMWGETAYSRSQSSTSVQEGTKLRRDPTLNITRNTISKSSQKTSGRNVQNSGSNLKKEPRNLHFIADSMASTKKSNIERKSAVWKKIKELLCAGDIESAYVEVLCTGDDLVLLELMDRTGPVLERLSHDTVDVIISRFSTLTRYFQNQRFTNTIFPWFQQASGRFK</sequence>